<evidence type="ECO:0000256" key="3">
    <source>
        <dbReference type="ARBA" id="ARBA00023163"/>
    </source>
</evidence>
<dbReference type="InterPro" id="IPR036390">
    <property type="entry name" value="WH_DNA-bd_sf"/>
</dbReference>
<evidence type="ECO:0000259" key="5">
    <source>
        <dbReference type="PROSITE" id="PS51063"/>
    </source>
</evidence>
<dbReference type="CDD" id="cd00038">
    <property type="entry name" value="CAP_ED"/>
    <property type="match status" value="1"/>
</dbReference>
<dbReference type="GO" id="GO:0003700">
    <property type="term" value="F:DNA-binding transcription factor activity"/>
    <property type="evidence" value="ECO:0007669"/>
    <property type="project" value="TreeGrafter"/>
</dbReference>
<dbReference type="InterPro" id="IPR018490">
    <property type="entry name" value="cNMP-bd_dom_sf"/>
</dbReference>
<evidence type="ECO:0000313" key="7">
    <source>
        <dbReference type="Proteomes" id="UP000239874"/>
    </source>
</evidence>
<dbReference type="PROSITE" id="PS51063">
    <property type="entry name" value="HTH_CRP_2"/>
    <property type="match status" value="1"/>
</dbReference>
<dbReference type="SMART" id="SM00419">
    <property type="entry name" value="HTH_CRP"/>
    <property type="match status" value="1"/>
</dbReference>
<dbReference type="InterPro" id="IPR050397">
    <property type="entry name" value="Env_Response_Regulators"/>
</dbReference>
<dbReference type="GO" id="GO:0005829">
    <property type="term" value="C:cytosol"/>
    <property type="evidence" value="ECO:0007669"/>
    <property type="project" value="TreeGrafter"/>
</dbReference>
<dbReference type="PROSITE" id="PS50042">
    <property type="entry name" value="CNMP_BINDING_3"/>
    <property type="match status" value="1"/>
</dbReference>
<feature type="domain" description="HTH crp-type" evidence="5">
    <location>
        <begin position="218"/>
        <end position="291"/>
    </location>
</feature>
<keyword evidence="2" id="KW-0238">DNA-binding</keyword>
<accession>A0A2S6AIE4</accession>
<dbReference type="Proteomes" id="UP000239874">
    <property type="component" value="Unassembled WGS sequence"/>
</dbReference>
<dbReference type="Pfam" id="PF13545">
    <property type="entry name" value="HTH_Crp_2"/>
    <property type="match status" value="1"/>
</dbReference>
<keyword evidence="3" id="KW-0804">Transcription</keyword>
<dbReference type="AlphaFoldDB" id="A0A2S6AIE4"/>
<feature type="domain" description="Cyclic nucleotide-binding" evidence="4">
    <location>
        <begin position="84"/>
        <end position="187"/>
    </location>
</feature>
<reference evidence="6 7" key="1">
    <citation type="submission" date="2018-02" db="EMBL/GenBank/DDBJ databases">
        <title>8 Nocardia nova and 1 Nocardia cyriacigeorgica strain used for evolution to TMP-SMX.</title>
        <authorList>
            <person name="Mehta H."/>
            <person name="Weng J."/>
            <person name="Shamoo Y."/>
        </authorList>
    </citation>
    <scope>NUCLEOTIDE SEQUENCE [LARGE SCALE GENOMIC DNA]</scope>
    <source>
        <strain evidence="6 7">MDA3139</strain>
    </source>
</reference>
<dbReference type="SMART" id="SM00100">
    <property type="entry name" value="cNMP"/>
    <property type="match status" value="1"/>
</dbReference>
<evidence type="ECO:0000313" key="6">
    <source>
        <dbReference type="EMBL" id="PPJ35008.1"/>
    </source>
</evidence>
<dbReference type="SUPFAM" id="SSF46785">
    <property type="entry name" value="Winged helix' DNA-binding domain"/>
    <property type="match status" value="1"/>
</dbReference>
<dbReference type="PANTHER" id="PTHR24567:SF74">
    <property type="entry name" value="HTH-TYPE TRANSCRIPTIONAL REGULATOR ARCR"/>
    <property type="match status" value="1"/>
</dbReference>
<dbReference type="InterPro" id="IPR012318">
    <property type="entry name" value="HTH_CRP"/>
</dbReference>
<dbReference type="Gene3D" id="2.60.120.10">
    <property type="entry name" value="Jelly Rolls"/>
    <property type="match status" value="1"/>
</dbReference>
<dbReference type="EMBL" id="PSZC01000025">
    <property type="protein sequence ID" value="PPJ35008.1"/>
    <property type="molecule type" value="Genomic_DNA"/>
</dbReference>
<evidence type="ECO:0000256" key="1">
    <source>
        <dbReference type="ARBA" id="ARBA00023015"/>
    </source>
</evidence>
<proteinExistence type="predicted"/>
<name>A0A2S6AIE4_9NOCA</name>
<gene>
    <name evidence="6" type="ORF">C5E45_27565</name>
</gene>
<evidence type="ECO:0000259" key="4">
    <source>
        <dbReference type="PROSITE" id="PS50042"/>
    </source>
</evidence>
<dbReference type="SUPFAM" id="SSF51206">
    <property type="entry name" value="cAMP-binding domain-like"/>
    <property type="match status" value="1"/>
</dbReference>
<dbReference type="Pfam" id="PF00027">
    <property type="entry name" value="cNMP_binding"/>
    <property type="match status" value="1"/>
</dbReference>
<protein>
    <submittedName>
        <fullName evidence="6">Transcriptional regulator</fullName>
    </submittedName>
</protein>
<dbReference type="GO" id="GO:0003677">
    <property type="term" value="F:DNA binding"/>
    <property type="evidence" value="ECO:0007669"/>
    <property type="project" value="UniProtKB-KW"/>
</dbReference>
<sequence>MYGKILCRNDIHVAGRHVVWMIRPNLRSVRMPRSYPPFHSSAANGRNRWSSFSNTRATLVDRSTTLSRSHQGERGGSQGGIPLFSDILPRFDSTKLLEAGVRQSWPIGAVLLHEGEESDHVLVIESGRVKVSSSAPSGKQVVLGIRGPGELLGELSAIDARARSATITAISPVVATAVSGRVFRALLIRDGALTFDLLRTVVARLREADVQRLDYGAYTVAERLARLLLEYARRYGRAEADRVVIALPLTQTELAHAAGASREAVAKAFKQLRAIGAIRTSRRSVELLRPALLAEIAESVPNVYSDADMRDPSR</sequence>
<organism evidence="6 7">
    <name type="scientific">Nocardia nova</name>
    <dbReference type="NCBI Taxonomy" id="37330"/>
    <lineage>
        <taxon>Bacteria</taxon>
        <taxon>Bacillati</taxon>
        <taxon>Actinomycetota</taxon>
        <taxon>Actinomycetes</taxon>
        <taxon>Mycobacteriales</taxon>
        <taxon>Nocardiaceae</taxon>
        <taxon>Nocardia</taxon>
    </lineage>
</organism>
<dbReference type="PANTHER" id="PTHR24567">
    <property type="entry name" value="CRP FAMILY TRANSCRIPTIONAL REGULATORY PROTEIN"/>
    <property type="match status" value="1"/>
</dbReference>
<dbReference type="InterPro" id="IPR014710">
    <property type="entry name" value="RmlC-like_jellyroll"/>
</dbReference>
<evidence type="ECO:0000256" key="2">
    <source>
        <dbReference type="ARBA" id="ARBA00023125"/>
    </source>
</evidence>
<dbReference type="OrthoDB" id="41390at2"/>
<comment type="caution">
    <text evidence="6">The sequence shown here is derived from an EMBL/GenBank/DDBJ whole genome shotgun (WGS) entry which is preliminary data.</text>
</comment>
<keyword evidence="1" id="KW-0805">Transcription regulation</keyword>
<dbReference type="InterPro" id="IPR000595">
    <property type="entry name" value="cNMP-bd_dom"/>
</dbReference>